<dbReference type="Proteomes" id="UP000245166">
    <property type="component" value="Unassembled WGS sequence"/>
</dbReference>
<dbReference type="SUPFAM" id="SSF50800">
    <property type="entry name" value="PK beta-barrel domain-like"/>
    <property type="match status" value="1"/>
</dbReference>
<gene>
    <name evidence="2" type="ORF">C8046_10655</name>
</gene>
<organism evidence="2 3">
    <name type="scientific">Serinibacter arcticus</name>
    <dbReference type="NCBI Taxonomy" id="1655435"/>
    <lineage>
        <taxon>Bacteria</taxon>
        <taxon>Bacillati</taxon>
        <taxon>Actinomycetota</taxon>
        <taxon>Actinomycetes</taxon>
        <taxon>Micrococcales</taxon>
        <taxon>Beutenbergiaceae</taxon>
        <taxon>Serinibacter</taxon>
    </lineage>
</organism>
<evidence type="ECO:0000259" key="1">
    <source>
        <dbReference type="PROSITE" id="PS51340"/>
    </source>
</evidence>
<dbReference type="PANTHER" id="PTHR30212">
    <property type="entry name" value="PROTEIN YIIM"/>
    <property type="match status" value="1"/>
</dbReference>
<accession>A0A2U1ZVP1</accession>
<dbReference type="InterPro" id="IPR052353">
    <property type="entry name" value="Benzoxazolinone_Detox_Enz"/>
</dbReference>
<keyword evidence="3" id="KW-1185">Reference proteome</keyword>
<dbReference type="GO" id="GO:0030151">
    <property type="term" value="F:molybdenum ion binding"/>
    <property type="evidence" value="ECO:0007669"/>
    <property type="project" value="InterPro"/>
</dbReference>
<proteinExistence type="predicted"/>
<evidence type="ECO:0000313" key="2">
    <source>
        <dbReference type="EMBL" id="PWD51039.1"/>
    </source>
</evidence>
<dbReference type="Pfam" id="PF03473">
    <property type="entry name" value="MOSC"/>
    <property type="match status" value="1"/>
</dbReference>
<name>A0A2U1ZVP1_9MICO</name>
<dbReference type="AlphaFoldDB" id="A0A2U1ZVP1"/>
<dbReference type="PROSITE" id="PS51340">
    <property type="entry name" value="MOSC"/>
    <property type="match status" value="1"/>
</dbReference>
<dbReference type="EMBL" id="PYHR01000002">
    <property type="protein sequence ID" value="PWD51039.1"/>
    <property type="molecule type" value="Genomic_DNA"/>
</dbReference>
<reference evidence="2 3" key="1">
    <citation type="submission" date="2018-03" db="EMBL/GenBank/DDBJ databases">
        <title>Genome assembly of novel Miniimonas species PCH200.</title>
        <authorList>
            <person name="Thakur V."/>
            <person name="Kumar V."/>
            <person name="Singh D."/>
        </authorList>
    </citation>
    <scope>NUCLEOTIDE SEQUENCE [LARGE SCALE GENOMIC DNA]</scope>
    <source>
        <strain evidence="2 3">PCH200</strain>
    </source>
</reference>
<dbReference type="Gene3D" id="2.40.33.20">
    <property type="entry name" value="PK beta-barrel domain-like"/>
    <property type="match status" value="1"/>
</dbReference>
<feature type="domain" description="MOSC" evidence="1">
    <location>
        <begin position="28"/>
        <end position="166"/>
    </location>
</feature>
<dbReference type="InterPro" id="IPR005302">
    <property type="entry name" value="MoCF_Sase_C"/>
</dbReference>
<dbReference type="OrthoDB" id="9786134at2"/>
<dbReference type="GO" id="GO:0030170">
    <property type="term" value="F:pyridoxal phosphate binding"/>
    <property type="evidence" value="ECO:0007669"/>
    <property type="project" value="InterPro"/>
</dbReference>
<dbReference type="RefSeq" id="WP_109229420.1">
    <property type="nucleotide sequence ID" value="NZ_PYHR01000002.1"/>
</dbReference>
<sequence length="183" mass="20295">MARLLAVCTVHQLRPDPGTIGVTAIGKRPVDGPVRIGPYGVRADVQADRKHHGGLEKALYAYAQEDAEFWAERLGRDLPPGFFGENLRTEGIDVNAARIGEVWRLGDQVEVQVTMPRTPCGTFARRVGGADERGWVRRFSQERRLGPYLRVVRNGTVRAGDEIVVLDRPDDAPGLIEIYRDPA</sequence>
<dbReference type="InterPro" id="IPR011037">
    <property type="entry name" value="Pyrv_Knase-like_insert_dom_sf"/>
</dbReference>
<dbReference type="PANTHER" id="PTHR30212:SF2">
    <property type="entry name" value="PROTEIN YIIM"/>
    <property type="match status" value="1"/>
</dbReference>
<protein>
    <submittedName>
        <fullName evidence="2">MOSC domain-containing protein</fullName>
    </submittedName>
</protein>
<dbReference type="GO" id="GO:0003824">
    <property type="term" value="F:catalytic activity"/>
    <property type="evidence" value="ECO:0007669"/>
    <property type="project" value="InterPro"/>
</dbReference>
<evidence type="ECO:0000313" key="3">
    <source>
        <dbReference type="Proteomes" id="UP000245166"/>
    </source>
</evidence>
<comment type="caution">
    <text evidence="2">The sequence shown here is derived from an EMBL/GenBank/DDBJ whole genome shotgun (WGS) entry which is preliminary data.</text>
</comment>